<dbReference type="STRING" id="234267.Acid_2753"/>
<dbReference type="eggNOG" id="COG3744">
    <property type="taxonomic scope" value="Bacteria"/>
</dbReference>
<reference evidence="2" key="1">
    <citation type="submission" date="2006-10" db="EMBL/GenBank/DDBJ databases">
        <title>Complete sequence of Solibacter usitatus Ellin6076.</title>
        <authorList>
            <consortium name="US DOE Joint Genome Institute"/>
            <person name="Copeland A."/>
            <person name="Lucas S."/>
            <person name="Lapidus A."/>
            <person name="Barry K."/>
            <person name="Detter J.C."/>
            <person name="Glavina del Rio T."/>
            <person name="Hammon N."/>
            <person name="Israni S."/>
            <person name="Dalin E."/>
            <person name="Tice H."/>
            <person name="Pitluck S."/>
            <person name="Thompson L.S."/>
            <person name="Brettin T."/>
            <person name="Bruce D."/>
            <person name="Han C."/>
            <person name="Tapia R."/>
            <person name="Gilna P."/>
            <person name="Schmutz J."/>
            <person name="Larimer F."/>
            <person name="Land M."/>
            <person name="Hauser L."/>
            <person name="Kyrpides N."/>
            <person name="Mikhailova N."/>
            <person name="Janssen P.H."/>
            <person name="Kuske C.R."/>
            <person name="Richardson P."/>
        </authorList>
    </citation>
    <scope>NUCLEOTIDE SEQUENCE</scope>
    <source>
        <strain evidence="2">Ellin6076</strain>
    </source>
</reference>
<protein>
    <submittedName>
        <fullName evidence="2">PilT protein domain protein</fullName>
    </submittedName>
</protein>
<dbReference type="PANTHER" id="PTHR36173:SF2">
    <property type="entry name" value="RIBONUCLEASE VAPC16"/>
    <property type="match status" value="1"/>
</dbReference>
<evidence type="ECO:0000259" key="1">
    <source>
        <dbReference type="Pfam" id="PF01850"/>
    </source>
</evidence>
<feature type="domain" description="PIN" evidence="1">
    <location>
        <begin position="4"/>
        <end position="119"/>
    </location>
</feature>
<dbReference type="Gene3D" id="3.40.50.1010">
    <property type="entry name" value="5'-nuclease"/>
    <property type="match status" value="1"/>
</dbReference>
<name>Q023U9_SOLUE</name>
<dbReference type="InterPro" id="IPR052919">
    <property type="entry name" value="TA_system_RNase"/>
</dbReference>
<dbReference type="InterPro" id="IPR041705">
    <property type="entry name" value="PIN_Sll0205"/>
</dbReference>
<dbReference type="Pfam" id="PF01850">
    <property type="entry name" value="PIN"/>
    <property type="match status" value="1"/>
</dbReference>
<dbReference type="PANTHER" id="PTHR36173">
    <property type="entry name" value="RIBONUCLEASE VAPC16-RELATED"/>
    <property type="match status" value="1"/>
</dbReference>
<gene>
    <name evidence="2" type="ordered locus">Acid_2753</name>
</gene>
<organism evidence="2">
    <name type="scientific">Solibacter usitatus (strain Ellin6076)</name>
    <dbReference type="NCBI Taxonomy" id="234267"/>
    <lineage>
        <taxon>Bacteria</taxon>
        <taxon>Pseudomonadati</taxon>
        <taxon>Acidobacteriota</taxon>
        <taxon>Terriglobia</taxon>
        <taxon>Bryobacterales</taxon>
        <taxon>Solibacteraceae</taxon>
        <taxon>Candidatus Solibacter</taxon>
    </lineage>
</organism>
<dbReference type="SUPFAM" id="SSF88723">
    <property type="entry name" value="PIN domain-like"/>
    <property type="match status" value="1"/>
</dbReference>
<dbReference type="CDD" id="cd09872">
    <property type="entry name" value="PIN_Sll0205-like"/>
    <property type="match status" value="1"/>
</dbReference>
<dbReference type="HOGENOM" id="CLU_129890_0_1_0"/>
<sequence length="127" mass="14526">MKAVLIDTHALLWWIAGDRQLSTKARQAIATRDCYFSLAGCWEAAIKTSLGKLQLDRPLAQFLKEELSVNGIALLPIDFRHVMRVAQLPFHHRDPFDRLLIAQAMEEELSLVSSDSQFDGYEISRIW</sequence>
<dbReference type="AlphaFoldDB" id="Q023U9"/>
<evidence type="ECO:0000313" key="2">
    <source>
        <dbReference type="EMBL" id="ABJ83741.1"/>
    </source>
</evidence>
<dbReference type="OrthoDB" id="9798990at2"/>
<dbReference type="EMBL" id="CP000473">
    <property type="protein sequence ID" value="ABJ83741.1"/>
    <property type="molecule type" value="Genomic_DNA"/>
</dbReference>
<proteinExistence type="predicted"/>
<accession>Q023U9</accession>
<dbReference type="KEGG" id="sus:Acid_2753"/>
<dbReference type="InterPro" id="IPR029060">
    <property type="entry name" value="PIN-like_dom_sf"/>
</dbReference>
<dbReference type="InterPro" id="IPR002716">
    <property type="entry name" value="PIN_dom"/>
</dbReference>
<dbReference type="InParanoid" id="Q023U9"/>